<reference evidence="2 3" key="1">
    <citation type="journal article" date="2018" name="IMA Fungus">
        <title>IMA Genome-F 10: Nine draft genome sequences of Claviceps purpurea s.lat., including C. arundinis, C. humidiphila, and C. cf. spartinae, pseudomolecules for the pitch canker pathogen Fusarium circinatum, draft genome of Davidsoniella eucalypti, Grosmannia galeiformis, Quambalaria eucalypti, and Teratosphaeria destructans.</title>
        <authorList>
            <person name="Wingfield B.D."/>
            <person name="Liu M."/>
            <person name="Nguyen H.D."/>
            <person name="Lane F.A."/>
            <person name="Morgan S.W."/>
            <person name="De Vos L."/>
            <person name="Wilken P.M."/>
            <person name="Duong T.A."/>
            <person name="Aylward J."/>
            <person name="Coetzee M.P."/>
            <person name="Dadej K."/>
            <person name="De Beer Z.W."/>
            <person name="Findlay W."/>
            <person name="Havenga M."/>
            <person name="Kolarik M."/>
            <person name="Menzies J.G."/>
            <person name="Naidoo K."/>
            <person name="Pochopski O."/>
            <person name="Shoukouhi P."/>
            <person name="Santana Q.C."/>
            <person name="Seifert K.A."/>
            <person name="Soal N."/>
            <person name="Steenkamp E.T."/>
            <person name="Tatham C.T."/>
            <person name="van der Nest M.A."/>
            <person name="Wingfield M.J."/>
        </authorList>
    </citation>
    <scope>NUCLEOTIDE SEQUENCE [LARGE SCALE GENOMIC DNA]</scope>
    <source>
        <strain evidence="2">CMW44962</strain>
    </source>
</reference>
<dbReference type="Proteomes" id="UP001138500">
    <property type="component" value="Unassembled WGS sequence"/>
</dbReference>
<proteinExistence type="predicted"/>
<evidence type="ECO:0000313" key="3">
    <source>
        <dbReference type="Proteomes" id="UP001138500"/>
    </source>
</evidence>
<evidence type="ECO:0000256" key="1">
    <source>
        <dbReference type="SAM" id="MobiDB-lite"/>
    </source>
</evidence>
<organism evidence="2 3">
    <name type="scientific">Teratosphaeria destructans</name>
    <dbReference type="NCBI Taxonomy" id="418781"/>
    <lineage>
        <taxon>Eukaryota</taxon>
        <taxon>Fungi</taxon>
        <taxon>Dikarya</taxon>
        <taxon>Ascomycota</taxon>
        <taxon>Pezizomycotina</taxon>
        <taxon>Dothideomycetes</taxon>
        <taxon>Dothideomycetidae</taxon>
        <taxon>Mycosphaerellales</taxon>
        <taxon>Teratosphaeriaceae</taxon>
        <taxon>Teratosphaeria</taxon>
    </lineage>
</organism>
<feature type="region of interest" description="Disordered" evidence="1">
    <location>
        <begin position="15"/>
        <end position="41"/>
    </location>
</feature>
<protein>
    <submittedName>
        <fullName evidence="2">Uncharacterized protein</fullName>
    </submittedName>
</protein>
<evidence type="ECO:0000313" key="2">
    <source>
        <dbReference type="EMBL" id="KAH9838965.1"/>
    </source>
</evidence>
<gene>
    <name evidence="2" type="ORF">Tdes44962_MAKER08128</name>
</gene>
<accession>A0A9W7W4Y3</accession>
<name>A0A9W7W4Y3_9PEZI</name>
<comment type="caution">
    <text evidence="2">The sequence shown here is derived from an EMBL/GenBank/DDBJ whole genome shotgun (WGS) entry which is preliminary data.</text>
</comment>
<dbReference type="EMBL" id="RIBY02000657">
    <property type="protein sequence ID" value="KAH9838965.1"/>
    <property type="molecule type" value="Genomic_DNA"/>
</dbReference>
<keyword evidence="3" id="KW-1185">Reference proteome</keyword>
<feature type="compositionally biased region" description="Basic residues" evidence="1">
    <location>
        <begin position="20"/>
        <end position="32"/>
    </location>
</feature>
<sequence length="85" mass="9653">MAAWARPPTIAVKSLTACQLKKRKRKRKRKKTKKEEKIHSRDFARHHTVTPVRGVSARIGWLPPWQRAIHNNNNAGWFGAAGCGS</sequence>
<dbReference type="AlphaFoldDB" id="A0A9W7W4Y3"/>
<reference evidence="2 3" key="2">
    <citation type="journal article" date="2021" name="Curr. Genet.">
        <title>Genetic response to nitrogen starvation in the aggressive Eucalyptus foliar pathogen Teratosphaeria destructans.</title>
        <authorList>
            <person name="Havenga M."/>
            <person name="Wingfield B.D."/>
            <person name="Wingfield M.J."/>
            <person name="Dreyer L.L."/>
            <person name="Roets F."/>
            <person name="Aylward J."/>
        </authorList>
    </citation>
    <scope>NUCLEOTIDE SEQUENCE [LARGE SCALE GENOMIC DNA]</scope>
    <source>
        <strain evidence="2">CMW44962</strain>
    </source>
</reference>